<dbReference type="InterPro" id="IPR007167">
    <property type="entry name" value="Fe-transptr_FeoA-like"/>
</dbReference>
<evidence type="ECO:0000313" key="4">
    <source>
        <dbReference type="Proteomes" id="UP000184139"/>
    </source>
</evidence>
<dbReference type="Pfam" id="PF04023">
    <property type="entry name" value="FeoA"/>
    <property type="match status" value="1"/>
</dbReference>
<evidence type="ECO:0000259" key="2">
    <source>
        <dbReference type="SMART" id="SM00899"/>
    </source>
</evidence>
<dbReference type="InterPro" id="IPR008988">
    <property type="entry name" value="Transcriptional_repressor_C"/>
</dbReference>
<dbReference type="STRING" id="1121409.SAMN02745124_02118"/>
<name>A0A1M5W6X4_9BACT</name>
<sequence>MVKKWFGQGCGFGRKNHNGRCGLKACSGVPLSAKRTCGRTKVCSITGDRKHCARLAAMGLYPGNEIELVSAPDGENCLVRVHGGTISIDRDTLDHIVVTD</sequence>
<gene>
    <name evidence="3" type="ORF">SAMN02745124_02118</name>
</gene>
<dbReference type="InterPro" id="IPR038157">
    <property type="entry name" value="FeoA_core_dom"/>
</dbReference>
<keyword evidence="1" id="KW-0408">Iron</keyword>
<proteinExistence type="predicted"/>
<evidence type="ECO:0000256" key="1">
    <source>
        <dbReference type="ARBA" id="ARBA00023004"/>
    </source>
</evidence>
<feature type="domain" description="Ferrous iron transporter FeoA-like" evidence="2">
    <location>
        <begin position="29"/>
        <end position="100"/>
    </location>
</feature>
<evidence type="ECO:0000313" key="3">
    <source>
        <dbReference type="EMBL" id="SHH83272.1"/>
    </source>
</evidence>
<dbReference type="RefSeq" id="WP_073375854.1">
    <property type="nucleotide sequence ID" value="NZ_FQXS01000011.1"/>
</dbReference>
<protein>
    <submittedName>
        <fullName evidence="3">Fe2+ transport system protein FeoA</fullName>
    </submittedName>
</protein>
<dbReference type="GO" id="GO:0046914">
    <property type="term" value="F:transition metal ion binding"/>
    <property type="evidence" value="ECO:0007669"/>
    <property type="project" value="InterPro"/>
</dbReference>
<dbReference type="EMBL" id="FQXS01000011">
    <property type="protein sequence ID" value="SHH83272.1"/>
    <property type="molecule type" value="Genomic_DNA"/>
</dbReference>
<dbReference type="OrthoDB" id="5432401at2"/>
<dbReference type="SUPFAM" id="SSF50037">
    <property type="entry name" value="C-terminal domain of transcriptional repressors"/>
    <property type="match status" value="1"/>
</dbReference>
<dbReference type="SMART" id="SM00899">
    <property type="entry name" value="FeoA"/>
    <property type="match status" value="1"/>
</dbReference>
<reference evidence="3 4" key="1">
    <citation type="submission" date="2016-11" db="EMBL/GenBank/DDBJ databases">
        <authorList>
            <person name="Jaros S."/>
            <person name="Januszkiewicz K."/>
            <person name="Wedrychowicz H."/>
        </authorList>
    </citation>
    <scope>NUCLEOTIDE SEQUENCE [LARGE SCALE GENOMIC DNA]</scope>
    <source>
        <strain evidence="3 4">DSM 9705</strain>
    </source>
</reference>
<accession>A0A1M5W6X4</accession>
<dbReference type="AlphaFoldDB" id="A0A1M5W6X4"/>
<dbReference type="Gene3D" id="2.30.30.90">
    <property type="match status" value="1"/>
</dbReference>
<keyword evidence="4" id="KW-1185">Reference proteome</keyword>
<organism evidence="3 4">
    <name type="scientific">Desulfofustis glycolicus DSM 9705</name>
    <dbReference type="NCBI Taxonomy" id="1121409"/>
    <lineage>
        <taxon>Bacteria</taxon>
        <taxon>Pseudomonadati</taxon>
        <taxon>Thermodesulfobacteriota</taxon>
        <taxon>Desulfobulbia</taxon>
        <taxon>Desulfobulbales</taxon>
        <taxon>Desulfocapsaceae</taxon>
        <taxon>Desulfofustis</taxon>
    </lineage>
</organism>
<dbReference type="Proteomes" id="UP000184139">
    <property type="component" value="Unassembled WGS sequence"/>
</dbReference>